<dbReference type="InterPro" id="IPR001486">
    <property type="entry name" value="Hemoglobin_trunc"/>
</dbReference>
<keyword evidence="2" id="KW-0349">Heme</keyword>
<evidence type="ECO:0000256" key="2">
    <source>
        <dbReference type="ARBA" id="ARBA00022617"/>
    </source>
</evidence>
<gene>
    <name evidence="5" type="ORF">DQQ10_07555</name>
</gene>
<keyword evidence="6" id="KW-1185">Reference proteome</keyword>
<evidence type="ECO:0000313" key="6">
    <source>
        <dbReference type="Proteomes" id="UP000251889"/>
    </source>
</evidence>
<keyword evidence="3" id="KW-0479">Metal-binding</keyword>
<dbReference type="Gene3D" id="1.10.490.10">
    <property type="entry name" value="Globins"/>
    <property type="match status" value="1"/>
</dbReference>
<evidence type="ECO:0000256" key="3">
    <source>
        <dbReference type="ARBA" id="ARBA00022723"/>
    </source>
</evidence>
<dbReference type="EMBL" id="QMFY01000002">
    <property type="protein sequence ID" value="RAW02379.1"/>
    <property type="molecule type" value="Genomic_DNA"/>
</dbReference>
<dbReference type="RefSeq" id="WP_112746201.1">
    <property type="nucleotide sequence ID" value="NZ_QMFY01000002.1"/>
</dbReference>
<dbReference type="AlphaFoldDB" id="A0A364Y679"/>
<name>A0A364Y679_9BACT</name>
<dbReference type="InterPro" id="IPR012292">
    <property type="entry name" value="Globin/Proto"/>
</dbReference>
<keyword evidence="4" id="KW-0408">Iron</keyword>
<keyword evidence="1" id="KW-0813">Transport</keyword>
<dbReference type="GO" id="GO:0020037">
    <property type="term" value="F:heme binding"/>
    <property type="evidence" value="ECO:0007669"/>
    <property type="project" value="InterPro"/>
</dbReference>
<evidence type="ECO:0000256" key="1">
    <source>
        <dbReference type="ARBA" id="ARBA00022448"/>
    </source>
</evidence>
<reference evidence="5 6" key="1">
    <citation type="submission" date="2018-06" db="EMBL/GenBank/DDBJ databases">
        <title>Chryseolinea flavus sp. nov., a member of the phylum Bacteroidetes isolated from soil.</title>
        <authorList>
            <person name="Li Y."/>
            <person name="Wang J."/>
        </authorList>
    </citation>
    <scope>NUCLEOTIDE SEQUENCE [LARGE SCALE GENOMIC DNA]</scope>
    <source>
        <strain evidence="5 6">SDU1-6</strain>
    </source>
</reference>
<dbReference type="InterPro" id="IPR009050">
    <property type="entry name" value="Globin-like_sf"/>
</dbReference>
<protein>
    <submittedName>
        <fullName evidence="5">Sec-independent protein translocase TatC</fullName>
    </submittedName>
</protein>
<proteinExistence type="predicted"/>
<dbReference type="Proteomes" id="UP000251889">
    <property type="component" value="Unassembled WGS sequence"/>
</dbReference>
<dbReference type="OrthoDB" id="25954at2"/>
<dbReference type="SUPFAM" id="SSF46458">
    <property type="entry name" value="Globin-like"/>
    <property type="match status" value="1"/>
</dbReference>
<organism evidence="5 6">
    <name type="scientific">Pseudochryseolinea flava</name>
    <dbReference type="NCBI Taxonomy" id="2059302"/>
    <lineage>
        <taxon>Bacteria</taxon>
        <taxon>Pseudomonadati</taxon>
        <taxon>Bacteroidota</taxon>
        <taxon>Cytophagia</taxon>
        <taxon>Cytophagales</taxon>
        <taxon>Fulvivirgaceae</taxon>
        <taxon>Pseudochryseolinea</taxon>
    </lineage>
</organism>
<evidence type="ECO:0000313" key="5">
    <source>
        <dbReference type="EMBL" id="RAW02379.1"/>
    </source>
</evidence>
<evidence type="ECO:0000256" key="4">
    <source>
        <dbReference type="ARBA" id="ARBA00023004"/>
    </source>
</evidence>
<dbReference type="GO" id="GO:0046872">
    <property type="term" value="F:metal ion binding"/>
    <property type="evidence" value="ECO:0007669"/>
    <property type="project" value="UniProtKB-KW"/>
</dbReference>
<dbReference type="GO" id="GO:0019825">
    <property type="term" value="F:oxygen binding"/>
    <property type="evidence" value="ECO:0007669"/>
    <property type="project" value="InterPro"/>
</dbReference>
<comment type="caution">
    <text evidence="5">The sequence shown here is derived from an EMBL/GenBank/DDBJ whole genome shotgun (WGS) entry which is preliminary data.</text>
</comment>
<accession>A0A364Y679</accession>
<dbReference type="CDD" id="cd08916">
    <property type="entry name" value="TrHb3_P"/>
    <property type="match status" value="1"/>
</dbReference>
<sequence length="121" mass="14353">MIQQQHDIFTREDVELLISSFYNKVRHDERLAPHFANVDWAHHTPVITDFWCLILLGEQSYKGNPLSKHLHLELKNDDFERWLSLFKMTIDEHFHGGKATEAKERADAIASVFRFKMSIFR</sequence>
<dbReference type="Pfam" id="PF01152">
    <property type="entry name" value="Bac_globin"/>
    <property type="match status" value="1"/>
</dbReference>